<dbReference type="SMART" id="SM00347">
    <property type="entry name" value="HTH_MARR"/>
    <property type="match status" value="1"/>
</dbReference>
<dbReference type="SUPFAM" id="SSF46785">
    <property type="entry name" value="Winged helix' DNA-binding domain"/>
    <property type="match status" value="1"/>
</dbReference>
<dbReference type="InterPro" id="IPR036388">
    <property type="entry name" value="WH-like_DNA-bd_sf"/>
</dbReference>
<dbReference type="OrthoDB" id="8966183at2"/>
<dbReference type="InterPro" id="IPR036390">
    <property type="entry name" value="WH_DNA-bd_sf"/>
</dbReference>
<dbReference type="InterPro" id="IPR052526">
    <property type="entry name" value="HTH-type_Bedaq_tolerance"/>
</dbReference>
<sequence>MSVASGTATELVHRIFDLQRVLRCIVSTSVARDARVGFALQGVLRFIGEGESRATHLASRIGVSPPVLSRHIAELEELGLVVRRPDPADGRAQLVALSGDGIAQLRELEEERSARLRDYLAEWSEDDALEAGRVIEKLTDSLTRSIRDQHSLRAKAAGSPILIDTTEEATSLGKANA</sequence>
<keyword evidence="1" id="KW-0238">DNA-binding</keyword>
<dbReference type="GO" id="GO:0003700">
    <property type="term" value="F:DNA-binding transcription factor activity"/>
    <property type="evidence" value="ECO:0007669"/>
    <property type="project" value="InterPro"/>
</dbReference>
<organism evidence="1 2">
    <name type="scientific">Arthrobacter cupressi</name>
    <dbReference type="NCBI Taxonomy" id="1045773"/>
    <lineage>
        <taxon>Bacteria</taxon>
        <taxon>Bacillati</taxon>
        <taxon>Actinomycetota</taxon>
        <taxon>Actinomycetes</taxon>
        <taxon>Micrococcales</taxon>
        <taxon>Micrococcaceae</taxon>
        <taxon>Arthrobacter</taxon>
    </lineage>
</organism>
<reference evidence="2" key="1">
    <citation type="submission" date="2016-10" db="EMBL/GenBank/DDBJ databases">
        <authorList>
            <person name="Varghese N."/>
            <person name="Submissions S."/>
        </authorList>
    </citation>
    <scope>NUCLEOTIDE SEQUENCE [LARGE SCALE GENOMIC DNA]</scope>
    <source>
        <strain evidence="2">CGMCC 1.10783</strain>
    </source>
</reference>
<proteinExistence type="predicted"/>
<evidence type="ECO:0000313" key="2">
    <source>
        <dbReference type="Proteomes" id="UP000182130"/>
    </source>
</evidence>
<protein>
    <submittedName>
        <fullName evidence="1">DNA-binding transcriptional regulator, MarR family</fullName>
    </submittedName>
</protein>
<dbReference type="RefSeq" id="WP_074586140.1">
    <property type="nucleotide sequence ID" value="NZ_FNEI01000001.1"/>
</dbReference>
<dbReference type="PANTHER" id="PTHR39515:SF2">
    <property type="entry name" value="HTH-TYPE TRANSCRIPTIONAL REGULATOR RV0880"/>
    <property type="match status" value="1"/>
</dbReference>
<dbReference type="Pfam" id="PF12802">
    <property type="entry name" value="MarR_2"/>
    <property type="match status" value="1"/>
</dbReference>
<keyword evidence="2" id="KW-1185">Reference proteome</keyword>
<name>A0A1G8I8B1_9MICC</name>
<dbReference type="GO" id="GO:0003677">
    <property type="term" value="F:DNA binding"/>
    <property type="evidence" value="ECO:0007669"/>
    <property type="project" value="UniProtKB-KW"/>
</dbReference>
<accession>A0A1G8I8B1</accession>
<dbReference type="CDD" id="cd00090">
    <property type="entry name" value="HTH_ARSR"/>
    <property type="match status" value="1"/>
</dbReference>
<dbReference type="PANTHER" id="PTHR39515">
    <property type="entry name" value="CONSERVED PROTEIN"/>
    <property type="match status" value="1"/>
</dbReference>
<dbReference type="InterPro" id="IPR011991">
    <property type="entry name" value="ArsR-like_HTH"/>
</dbReference>
<dbReference type="PROSITE" id="PS50995">
    <property type="entry name" value="HTH_MARR_2"/>
    <property type="match status" value="1"/>
</dbReference>
<evidence type="ECO:0000313" key="1">
    <source>
        <dbReference type="EMBL" id="SDI14991.1"/>
    </source>
</evidence>
<dbReference type="AlphaFoldDB" id="A0A1G8I8B1"/>
<dbReference type="SMART" id="SM00418">
    <property type="entry name" value="HTH_ARSR"/>
    <property type="match status" value="1"/>
</dbReference>
<dbReference type="STRING" id="1045773.SAMN05216555_101157"/>
<dbReference type="InterPro" id="IPR001845">
    <property type="entry name" value="HTH_ArsR_DNA-bd_dom"/>
</dbReference>
<dbReference type="InterPro" id="IPR000835">
    <property type="entry name" value="HTH_MarR-typ"/>
</dbReference>
<gene>
    <name evidence="1" type="ORF">SAMN05216555_101157</name>
</gene>
<dbReference type="EMBL" id="FNEI01000001">
    <property type="protein sequence ID" value="SDI14991.1"/>
    <property type="molecule type" value="Genomic_DNA"/>
</dbReference>
<dbReference type="Proteomes" id="UP000182130">
    <property type="component" value="Unassembled WGS sequence"/>
</dbReference>
<dbReference type="Gene3D" id="1.10.10.10">
    <property type="entry name" value="Winged helix-like DNA-binding domain superfamily/Winged helix DNA-binding domain"/>
    <property type="match status" value="1"/>
</dbReference>